<name>A0ABP0KXX0_9DINO</name>
<feature type="transmembrane region" description="Helical" evidence="1">
    <location>
        <begin position="317"/>
        <end position="342"/>
    </location>
</feature>
<comment type="caution">
    <text evidence="2">The sequence shown here is derived from an EMBL/GenBank/DDBJ whole genome shotgun (WGS) entry which is preliminary data.</text>
</comment>
<reference evidence="2 3" key="1">
    <citation type="submission" date="2024-02" db="EMBL/GenBank/DDBJ databases">
        <authorList>
            <person name="Chen Y."/>
            <person name="Shah S."/>
            <person name="Dougan E. K."/>
            <person name="Thang M."/>
            <person name="Chan C."/>
        </authorList>
    </citation>
    <scope>NUCLEOTIDE SEQUENCE [LARGE SCALE GENOMIC DNA]</scope>
</reference>
<proteinExistence type="predicted"/>
<evidence type="ECO:0000313" key="3">
    <source>
        <dbReference type="Proteomes" id="UP001642484"/>
    </source>
</evidence>
<dbReference type="SUPFAM" id="SSF57414">
    <property type="entry name" value="Hairpin loop containing domain-like"/>
    <property type="match status" value="1"/>
</dbReference>
<evidence type="ECO:0008006" key="4">
    <source>
        <dbReference type="Google" id="ProtNLM"/>
    </source>
</evidence>
<evidence type="ECO:0000256" key="1">
    <source>
        <dbReference type="SAM" id="Phobius"/>
    </source>
</evidence>
<evidence type="ECO:0000313" key="2">
    <source>
        <dbReference type="EMBL" id="CAK9030832.1"/>
    </source>
</evidence>
<keyword evidence="1" id="KW-0812">Transmembrane</keyword>
<dbReference type="Gene3D" id="3.50.4.10">
    <property type="entry name" value="Hepatocyte Growth Factor"/>
    <property type="match status" value="1"/>
</dbReference>
<keyword evidence="3" id="KW-1185">Reference proteome</keyword>
<accession>A0ABP0KXX0</accession>
<dbReference type="EMBL" id="CAXAMN010010113">
    <property type="protein sequence ID" value="CAK9030832.1"/>
    <property type="molecule type" value="Genomic_DNA"/>
</dbReference>
<dbReference type="Proteomes" id="UP001642484">
    <property type="component" value="Unassembled WGS sequence"/>
</dbReference>
<keyword evidence="1" id="KW-0472">Membrane</keyword>
<organism evidence="2 3">
    <name type="scientific">Durusdinium trenchii</name>
    <dbReference type="NCBI Taxonomy" id="1381693"/>
    <lineage>
        <taxon>Eukaryota</taxon>
        <taxon>Sar</taxon>
        <taxon>Alveolata</taxon>
        <taxon>Dinophyceae</taxon>
        <taxon>Suessiales</taxon>
        <taxon>Symbiodiniaceae</taxon>
        <taxon>Durusdinium</taxon>
    </lineage>
</organism>
<sequence>MAVAELRFVLPSHADFSPDEGLFPRVRSLDRAIDRRDTGSRAPEDLRETRRAAMKLLTWAVLVAPAWGAEAPCAKTGVAYEVSDRIWDGWMKYQGHPAWGAYVPNEVSAWPFGELRNAGYVADALACQQSCQTSLTCQSYTWKGDSTPKGGCWHFTAVGKELSAPGAVSGPKTCALEVASAAASAAGETGEAKLNSISDAVTAGVNGAVDNMANGASSVAQQGSDAVAGVGSAVNSAANGAADAAASGTEKVASAFTSASDAVTGAAAGATAGVSNGVAGVASAAGDVAADPFAILTTGAPVASTTKFDRKSDAKAWWFPVALVVVVALACGVRICAFFLFGSNYTKKEKEKELNKKKISMSAQGWEASETRKKQLQSQSRVPAGSAMPGVYSQQLPPVLMSGSYQVPQAGSPLGYVMPPVTVGGGSPMASYGQVPVTGQPQYYVQQ</sequence>
<keyword evidence="1" id="KW-1133">Transmembrane helix</keyword>
<protein>
    <recommendedName>
        <fullName evidence="4">Apple domain-containing protein</fullName>
    </recommendedName>
</protein>
<gene>
    <name evidence="2" type="ORF">CCMP2556_LOCUS18040</name>
</gene>